<name>A0A167IV02_9FLAO</name>
<feature type="binding site" evidence="8">
    <location>
        <begin position="29"/>
        <end position="36"/>
    </location>
    <ligand>
        <name>ATP</name>
        <dbReference type="ChEBI" id="CHEBI:30616"/>
    </ligand>
</feature>
<keyword evidence="3 8" id="KW-0436">Ligase</keyword>
<evidence type="ECO:0000256" key="2">
    <source>
        <dbReference type="ARBA" id="ARBA00009256"/>
    </source>
</evidence>
<evidence type="ECO:0000256" key="3">
    <source>
        <dbReference type="ARBA" id="ARBA00022598"/>
    </source>
</evidence>
<evidence type="ECO:0000256" key="5">
    <source>
        <dbReference type="ARBA" id="ARBA00022741"/>
    </source>
</evidence>
<evidence type="ECO:0000256" key="6">
    <source>
        <dbReference type="ARBA" id="ARBA00022840"/>
    </source>
</evidence>
<dbReference type="GO" id="GO:0005524">
    <property type="term" value="F:ATP binding"/>
    <property type="evidence" value="ECO:0007669"/>
    <property type="project" value="UniProtKB-KW"/>
</dbReference>
<dbReference type="OrthoDB" id="9773087at2"/>
<evidence type="ECO:0000256" key="1">
    <source>
        <dbReference type="ARBA" id="ARBA00004990"/>
    </source>
</evidence>
<dbReference type="GO" id="GO:0005829">
    <property type="term" value="C:cytosol"/>
    <property type="evidence" value="ECO:0007669"/>
    <property type="project" value="TreeGrafter"/>
</dbReference>
<dbReference type="EC" id="6.3.2.1" evidence="8"/>
<feature type="binding site" evidence="8">
    <location>
        <position position="60"/>
    </location>
    <ligand>
        <name>beta-alanine</name>
        <dbReference type="ChEBI" id="CHEBI:57966"/>
    </ligand>
</feature>
<comment type="pathway">
    <text evidence="1 8">Cofactor biosynthesis; (R)-pantothenate biosynthesis; (R)-pantothenate from (R)-pantoate and beta-alanine: step 1/1.</text>
</comment>
<feature type="binding site" evidence="8">
    <location>
        <position position="154"/>
    </location>
    <ligand>
        <name>(R)-pantoate</name>
        <dbReference type="ChEBI" id="CHEBI:15980"/>
    </ligand>
</feature>
<keyword evidence="6 8" id="KW-0067">ATP-binding</keyword>
<protein>
    <recommendedName>
        <fullName evidence="8">Pantothenate synthetase</fullName>
        <shortName evidence="8">PS</shortName>
        <ecNumber evidence="8">6.3.2.1</ecNumber>
    </recommendedName>
    <alternativeName>
        <fullName evidence="8">Pantoate--beta-alanine ligase</fullName>
    </alternativeName>
    <alternativeName>
        <fullName evidence="8">Pantoate-activating enzyme</fullName>
    </alternativeName>
</protein>
<dbReference type="Gene3D" id="3.30.1300.10">
    <property type="entry name" value="Pantoate-beta-alanine ligase, C-terminal domain"/>
    <property type="match status" value="1"/>
</dbReference>
<feature type="binding site" evidence="8">
    <location>
        <begin position="148"/>
        <end position="151"/>
    </location>
    <ligand>
        <name>ATP</name>
        <dbReference type="ChEBI" id="CHEBI:30616"/>
    </ligand>
</feature>
<dbReference type="GO" id="GO:0004592">
    <property type="term" value="F:pantoate-beta-alanine ligase activity"/>
    <property type="evidence" value="ECO:0007669"/>
    <property type="project" value="UniProtKB-UniRule"/>
</dbReference>
<organism evidence="9 10">
    <name type="scientific">Cochleicola gelatinilyticus</name>
    <dbReference type="NCBI Taxonomy" id="1763537"/>
    <lineage>
        <taxon>Bacteria</taxon>
        <taxon>Pseudomonadati</taxon>
        <taxon>Bacteroidota</taxon>
        <taxon>Flavobacteriia</taxon>
        <taxon>Flavobacteriales</taxon>
        <taxon>Flavobacteriaceae</taxon>
        <taxon>Cochleicola</taxon>
    </lineage>
</organism>
<evidence type="ECO:0000313" key="9">
    <source>
        <dbReference type="EMBL" id="OAB80042.1"/>
    </source>
</evidence>
<proteinExistence type="inferred from homology"/>
<comment type="function">
    <text evidence="8">Catalyzes the condensation of pantoate with beta-alanine in an ATP-dependent reaction via a pantoyl-adenylate intermediate.</text>
</comment>
<dbReference type="HAMAP" id="MF_00158">
    <property type="entry name" value="PanC"/>
    <property type="match status" value="1"/>
</dbReference>
<dbReference type="RefSeq" id="WP_068590248.1">
    <property type="nucleotide sequence ID" value="NZ_LRXL01000026.1"/>
</dbReference>
<dbReference type="InterPro" id="IPR042176">
    <property type="entry name" value="Pantoate_ligase_C"/>
</dbReference>
<keyword evidence="5 8" id="KW-0547">Nucleotide-binding</keyword>
<evidence type="ECO:0000313" key="10">
    <source>
        <dbReference type="Proteomes" id="UP000077013"/>
    </source>
</evidence>
<evidence type="ECO:0000256" key="4">
    <source>
        <dbReference type="ARBA" id="ARBA00022655"/>
    </source>
</evidence>
<dbReference type="UniPathway" id="UPA00028">
    <property type="reaction ID" value="UER00005"/>
</dbReference>
<comment type="subunit">
    <text evidence="8">Homodimer.</text>
</comment>
<evidence type="ECO:0000256" key="8">
    <source>
        <dbReference type="HAMAP-Rule" id="MF_00158"/>
    </source>
</evidence>
<gene>
    <name evidence="8" type="primary">panC</name>
    <name evidence="9" type="ORF">ULVI_04695</name>
</gene>
<sequence length="282" mass="31656">MTLYTDQNSLLKALLPYRNSKKIGFIPTMGALHEGHISLINKGLEENNVVVVSIFVNPTQFDNAGDLKKYPRTLEADIALISTLKGTVFIFSPDATDLYQGKVASKHFSFDGLEHEMEGKHRKGHFDGVGTVVSLLLKAVRPDKAYFGEKDFQQLQIVKKLVEIENLPTKIIGCPIVRESNGLAMSSRNKRLSPKQFEAAAIIHETLSEVNQKFKTHSIAQLNALVQQRFSKNNDLELEYFEIANVKTLKTAKHKRKGNNYRAFIAAFAGKVRLIDNKALEE</sequence>
<dbReference type="NCBIfam" id="TIGR00018">
    <property type="entry name" value="panC"/>
    <property type="match status" value="1"/>
</dbReference>
<feature type="binding site" evidence="8">
    <location>
        <position position="177"/>
    </location>
    <ligand>
        <name>ATP</name>
        <dbReference type="ChEBI" id="CHEBI:30616"/>
    </ligand>
</feature>
<feature type="binding site" evidence="8">
    <location>
        <position position="60"/>
    </location>
    <ligand>
        <name>(R)-pantoate</name>
        <dbReference type="ChEBI" id="CHEBI:15980"/>
    </ligand>
</feature>
<accession>A0A167IV02</accession>
<dbReference type="InterPro" id="IPR003721">
    <property type="entry name" value="Pantoate_ligase"/>
</dbReference>
<keyword evidence="4 8" id="KW-0566">Pantothenate biosynthesis</keyword>
<feature type="active site" description="Proton donor" evidence="8">
    <location>
        <position position="36"/>
    </location>
</feature>
<reference evidence="9 10" key="1">
    <citation type="submission" date="2016-02" db="EMBL/GenBank/DDBJ databases">
        <title>Ulvibacter sp. LPB0005, isolated from Thais luteostoma.</title>
        <authorList>
            <person name="Shin S.-K."/>
            <person name="Yi H."/>
        </authorList>
    </citation>
    <scope>NUCLEOTIDE SEQUENCE [LARGE SCALE GENOMIC DNA]</scope>
    <source>
        <strain evidence="9 10">LPB0005</strain>
    </source>
</reference>
<dbReference type="AlphaFoldDB" id="A0A167IV02"/>
<dbReference type="PANTHER" id="PTHR21299">
    <property type="entry name" value="CYTIDYLATE KINASE/PANTOATE-BETA-ALANINE LIGASE"/>
    <property type="match status" value="1"/>
</dbReference>
<dbReference type="Gene3D" id="3.40.50.620">
    <property type="entry name" value="HUPs"/>
    <property type="match status" value="1"/>
</dbReference>
<dbReference type="EMBL" id="LRXL01000026">
    <property type="protein sequence ID" value="OAB80042.1"/>
    <property type="molecule type" value="Genomic_DNA"/>
</dbReference>
<dbReference type="InterPro" id="IPR014729">
    <property type="entry name" value="Rossmann-like_a/b/a_fold"/>
</dbReference>
<dbReference type="SUPFAM" id="SSF52374">
    <property type="entry name" value="Nucleotidylyl transferase"/>
    <property type="match status" value="1"/>
</dbReference>
<dbReference type="Proteomes" id="UP000077013">
    <property type="component" value="Unassembled WGS sequence"/>
</dbReference>
<keyword evidence="10" id="KW-1185">Reference proteome</keyword>
<comment type="caution">
    <text evidence="9">The sequence shown here is derived from an EMBL/GenBank/DDBJ whole genome shotgun (WGS) entry which is preliminary data.</text>
</comment>
<dbReference type="Pfam" id="PF02569">
    <property type="entry name" value="Pantoate_ligase"/>
    <property type="match status" value="1"/>
</dbReference>
<comment type="similarity">
    <text evidence="2 8">Belongs to the pantothenate synthetase family.</text>
</comment>
<dbReference type="GO" id="GO:0015940">
    <property type="term" value="P:pantothenate biosynthetic process"/>
    <property type="evidence" value="ECO:0007669"/>
    <property type="project" value="UniProtKB-UniRule"/>
</dbReference>
<evidence type="ECO:0000256" key="7">
    <source>
        <dbReference type="ARBA" id="ARBA00048258"/>
    </source>
</evidence>
<feature type="binding site" evidence="8">
    <location>
        <begin position="185"/>
        <end position="188"/>
    </location>
    <ligand>
        <name>ATP</name>
        <dbReference type="ChEBI" id="CHEBI:30616"/>
    </ligand>
</feature>
<keyword evidence="8" id="KW-0963">Cytoplasm</keyword>
<comment type="miscellaneous">
    <text evidence="8">The reaction proceeds by a bi uni uni bi ping pong mechanism.</text>
</comment>
<comment type="subcellular location">
    <subcellularLocation>
        <location evidence="8">Cytoplasm</location>
    </subcellularLocation>
</comment>
<comment type="catalytic activity">
    <reaction evidence="7 8">
        <text>(R)-pantoate + beta-alanine + ATP = (R)-pantothenate + AMP + diphosphate + H(+)</text>
        <dbReference type="Rhea" id="RHEA:10912"/>
        <dbReference type="ChEBI" id="CHEBI:15378"/>
        <dbReference type="ChEBI" id="CHEBI:15980"/>
        <dbReference type="ChEBI" id="CHEBI:29032"/>
        <dbReference type="ChEBI" id="CHEBI:30616"/>
        <dbReference type="ChEBI" id="CHEBI:33019"/>
        <dbReference type="ChEBI" id="CHEBI:57966"/>
        <dbReference type="ChEBI" id="CHEBI:456215"/>
        <dbReference type="EC" id="6.3.2.1"/>
    </reaction>
</comment>
<dbReference type="STRING" id="1763537.ULVI_04695"/>
<dbReference type="PANTHER" id="PTHR21299:SF1">
    <property type="entry name" value="PANTOATE--BETA-ALANINE LIGASE"/>
    <property type="match status" value="1"/>
</dbReference>